<dbReference type="InterPro" id="IPR020904">
    <property type="entry name" value="Sc_DH/Rdtase_CS"/>
</dbReference>
<dbReference type="EMBL" id="CXST01000003">
    <property type="protein sequence ID" value="CTQ46401.1"/>
    <property type="molecule type" value="Genomic_DNA"/>
</dbReference>
<dbReference type="SUPFAM" id="SSF51735">
    <property type="entry name" value="NAD(P)-binding Rossmann-fold domains"/>
    <property type="match status" value="1"/>
</dbReference>
<gene>
    <name evidence="3" type="primary">sadH</name>
    <name evidence="3" type="ORF">LAL4801_04860</name>
</gene>
<dbReference type="PRINTS" id="PR00081">
    <property type="entry name" value="GDHRDH"/>
</dbReference>
<proteinExistence type="inferred from homology"/>
<evidence type="ECO:0000256" key="2">
    <source>
        <dbReference type="ARBA" id="ARBA00023002"/>
    </source>
</evidence>
<dbReference type="PANTHER" id="PTHR44169">
    <property type="entry name" value="NADPH-DEPENDENT 1-ACYLDIHYDROXYACETONE PHOSPHATE REDUCTASE"/>
    <property type="match status" value="1"/>
</dbReference>
<keyword evidence="2 3" id="KW-0560">Oxidoreductase</keyword>
<sequence>MIANPESFSAHRSILITGCSSGIGLSAAHIMRGRNWRVFPTARSQADVDGLSDLGFEAFRLDYEDPDSIEATASEVLQRTDGALSAVFNNGAYAVPGALEDLPTEALRSLFEANFIGWHDLTRRLVPAMRANGSGRIVQCSSVLGFVALKYRGAYTASKFALEAYSDTLRQELKGTGIHVSLIEPGPIDTRFTQNALANFQRWIGEDGLQASRHRKTYEKRRIRMEAGEPGPFKLPPEAVVKRLVHAVEANRPKARYHVTIPTTVMAVAKRVLPTSLLDRFCIWAADGEE</sequence>
<evidence type="ECO:0000313" key="4">
    <source>
        <dbReference type="Proteomes" id="UP000048926"/>
    </source>
</evidence>
<dbReference type="EC" id="1.-.-.-" evidence="3"/>
<name>A0A0M6YBN4_9HYPH</name>
<accession>A0A0M6YBN4</accession>
<protein>
    <submittedName>
        <fullName evidence="3">Putative oxidoreductase SadH</fullName>
        <ecNumber evidence="3">1.-.-.-</ecNumber>
    </submittedName>
</protein>
<dbReference type="NCBIfam" id="NF004649">
    <property type="entry name" value="PRK05993.1"/>
    <property type="match status" value="1"/>
</dbReference>
<dbReference type="RefSeq" id="WP_023002511.1">
    <property type="nucleotide sequence ID" value="NZ_CP128601.1"/>
</dbReference>
<keyword evidence="4" id="KW-1185">Reference proteome</keyword>
<evidence type="ECO:0000313" key="3">
    <source>
        <dbReference type="EMBL" id="CTQ46401.1"/>
    </source>
</evidence>
<dbReference type="PROSITE" id="PS00061">
    <property type="entry name" value="ADH_SHORT"/>
    <property type="match status" value="1"/>
</dbReference>
<dbReference type="OrthoDB" id="9793825at2"/>
<dbReference type="InterPro" id="IPR002347">
    <property type="entry name" value="SDR_fam"/>
</dbReference>
<evidence type="ECO:0000256" key="1">
    <source>
        <dbReference type="ARBA" id="ARBA00006484"/>
    </source>
</evidence>
<dbReference type="InterPro" id="IPR036291">
    <property type="entry name" value="NAD(P)-bd_dom_sf"/>
</dbReference>
<dbReference type="GO" id="GO:0016491">
    <property type="term" value="F:oxidoreductase activity"/>
    <property type="evidence" value="ECO:0007669"/>
    <property type="project" value="UniProtKB-KW"/>
</dbReference>
<comment type="similarity">
    <text evidence="1">Belongs to the short-chain dehydrogenases/reductases (SDR) family.</text>
</comment>
<dbReference type="STRING" id="187304.B0E33_12580"/>
<organism evidence="3 4">
    <name type="scientific">Roseibium aggregatum</name>
    <dbReference type="NCBI Taxonomy" id="187304"/>
    <lineage>
        <taxon>Bacteria</taxon>
        <taxon>Pseudomonadati</taxon>
        <taxon>Pseudomonadota</taxon>
        <taxon>Alphaproteobacteria</taxon>
        <taxon>Hyphomicrobiales</taxon>
        <taxon>Stappiaceae</taxon>
        <taxon>Roseibium</taxon>
    </lineage>
</organism>
<dbReference type="Proteomes" id="UP000048926">
    <property type="component" value="Unassembled WGS sequence"/>
</dbReference>
<dbReference type="AlphaFoldDB" id="A0A0M6YBN4"/>
<dbReference type="Pfam" id="PF00106">
    <property type="entry name" value="adh_short"/>
    <property type="match status" value="1"/>
</dbReference>
<dbReference type="Gene3D" id="3.40.50.720">
    <property type="entry name" value="NAD(P)-binding Rossmann-like Domain"/>
    <property type="match status" value="1"/>
</dbReference>
<dbReference type="PANTHER" id="PTHR44169:SF6">
    <property type="entry name" value="NADPH-DEPENDENT 1-ACYLDIHYDROXYACETONE PHOSPHATE REDUCTASE"/>
    <property type="match status" value="1"/>
</dbReference>
<reference evidence="4" key="1">
    <citation type="submission" date="2015-07" db="EMBL/GenBank/DDBJ databases">
        <authorList>
            <person name="Rodrigo-Torres Lidia"/>
            <person name="Arahal R.David."/>
        </authorList>
    </citation>
    <scope>NUCLEOTIDE SEQUENCE [LARGE SCALE GENOMIC DNA]</scope>
    <source>
        <strain evidence="4">CECT 4801</strain>
    </source>
</reference>
<dbReference type="CDD" id="cd05374">
    <property type="entry name" value="17beta-HSD-like_SDR_c"/>
    <property type="match status" value="1"/>
</dbReference>